<dbReference type="EC" id="2.7.13.3" evidence="2"/>
<dbReference type="EMBL" id="FOWC01000004">
    <property type="protein sequence ID" value="SFP22756.1"/>
    <property type="molecule type" value="Genomic_DNA"/>
</dbReference>
<organism evidence="11 12">
    <name type="scientific">Amycolatopsis rubida</name>
    <dbReference type="NCBI Taxonomy" id="112413"/>
    <lineage>
        <taxon>Bacteria</taxon>
        <taxon>Bacillati</taxon>
        <taxon>Actinomycetota</taxon>
        <taxon>Actinomycetes</taxon>
        <taxon>Pseudonocardiales</taxon>
        <taxon>Pseudonocardiaceae</taxon>
        <taxon>Amycolatopsis</taxon>
    </lineage>
</organism>
<feature type="transmembrane region" description="Helical" evidence="9">
    <location>
        <begin position="147"/>
        <end position="166"/>
    </location>
</feature>
<dbReference type="GO" id="GO:0000155">
    <property type="term" value="F:phosphorelay sensor kinase activity"/>
    <property type="evidence" value="ECO:0007669"/>
    <property type="project" value="InterPro"/>
</dbReference>
<dbReference type="Gene3D" id="1.20.5.1930">
    <property type="match status" value="1"/>
</dbReference>
<feature type="domain" description="Signal transduction histidine kinase subgroup 3 dimerisation and phosphoacceptor" evidence="10">
    <location>
        <begin position="187"/>
        <end position="252"/>
    </location>
</feature>
<dbReference type="SUPFAM" id="SSF55874">
    <property type="entry name" value="ATPase domain of HSP90 chaperone/DNA topoisomerase II/histidine kinase"/>
    <property type="match status" value="1"/>
</dbReference>
<dbReference type="Proteomes" id="UP000199137">
    <property type="component" value="Unassembled WGS sequence"/>
</dbReference>
<accession>A0A1I5NN55</accession>
<evidence type="ECO:0000256" key="8">
    <source>
        <dbReference type="ARBA" id="ARBA00023012"/>
    </source>
</evidence>
<dbReference type="InterPro" id="IPR050482">
    <property type="entry name" value="Sensor_HK_TwoCompSys"/>
</dbReference>
<keyword evidence="3" id="KW-0597">Phosphoprotein</keyword>
<evidence type="ECO:0000256" key="9">
    <source>
        <dbReference type="SAM" id="Phobius"/>
    </source>
</evidence>
<evidence type="ECO:0000256" key="6">
    <source>
        <dbReference type="ARBA" id="ARBA00022777"/>
    </source>
</evidence>
<keyword evidence="4" id="KW-0808">Transferase</keyword>
<dbReference type="GO" id="GO:0016020">
    <property type="term" value="C:membrane"/>
    <property type="evidence" value="ECO:0007669"/>
    <property type="project" value="InterPro"/>
</dbReference>
<dbReference type="InterPro" id="IPR011712">
    <property type="entry name" value="Sig_transdc_His_kin_sub3_dim/P"/>
</dbReference>
<feature type="transmembrane region" description="Helical" evidence="9">
    <location>
        <begin position="82"/>
        <end position="109"/>
    </location>
</feature>
<dbReference type="OrthoDB" id="227596at2"/>
<keyword evidence="8" id="KW-0902">Two-component regulatory system</keyword>
<dbReference type="STRING" id="112413.SAMN05421854_104450"/>
<dbReference type="RefSeq" id="WP_093574129.1">
    <property type="nucleotide sequence ID" value="NZ_FOWC01000004.1"/>
</dbReference>
<keyword evidence="9" id="KW-1133">Transmembrane helix</keyword>
<evidence type="ECO:0000256" key="7">
    <source>
        <dbReference type="ARBA" id="ARBA00022840"/>
    </source>
</evidence>
<dbReference type="Gene3D" id="3.30.565.10">
    <property type="entry name" value="Histidine kinase-like ATPase, C-terminal domain"/>
    <property type="match status" value="1"/>
</dbReference>
<dbReference type="PANTHER" id="PTHR24421">
    <property type="entry name" value="NITRATE/NITRITE SENSOR PROTEIN NARX-RELATED"/>
    <property type="match status" value="1"/>
</dbReference>
<evidence type="ECO:0000259" key="10">
    <source>
        <dbReference type="Pfam" id="PF07730"/>
    </source>
</evidence>
<dbReference type="InterPro" id="IPR036890">
    <property type="entry name" value="HATPase_C_sf"/>
</dbReference>
<dbReference type="AlphaFoldDB" id="A0A1I5NN55"/>
<evidence type="ECO:0000256" key="1">
    <source>
        <dbReference type="ARBA" id="ARBA00000085"/>
    </source>
</evidence>
<evidence type="ECO:0000313" key="11">
    <source>
        <dbReference type="EMBL" id="SFP22756.1"/>
    </source>
</evidence>
<protein>
    <recommendedName>
        <fullName evidence="2">histidine kinase</fullName>
        <ecNumber evidence="2">2.7.13.3</ecNumber>
    </recommendedName>
</protein>
<keyword evidence="5" id="KW-0547">Nucleotide-binding</keyword>
<dbReference type="CDD" id="cd16917">
    <property type="entry name" value="HATPase_UhpB-NarQ-NarX-like"/>
    <property type="match status" value="1"/>
</dbReference>
<feature type="transmembrane region" description="Helical" evidence="9">
    <location>
        <begin position="121"/>
        <end position="141"/>
    </location>
</feature>
<evidence type="ECO:0000256" key="5">
    <source>
        <dbReference type="ARBA" id="ARBA00022741"/>
    </source>
</evidence>
<keyword evidence="7" id="KW-0067">ATP-binding</keyword>
<dbReference type="GO" id="GO:0005524">
    <property type="term" value="F:ATP binding"/>
    <property type="evidence" value="ECO:0007669"/>
    <property type="project" value="UniProtKB-KW"/>
</dbReference>
<evidence type="ECO:0000256" key="4">
    <source>
        <dbReference type="ARBA" id="ARBA00022679"/>
    </source>
</evidence>
<keyword evidence="9" id="KW-0812">Transmembrane</keyword>
<feature type="transmembrane region" description="Helical" evidence="9">
    <location>
        <begin position="26"/>
        <end position="44"/>
    </location>
</feature>
<dbReference type="GO" id="GO:0046983">
    <property type="term" value="F:protein dimerization activity"/>
    <property type="evidence" value="ECO:0007669"/>
    <property type="project" value="InterPro"/>
</dbReference>
<reference evidence="11 12" key="1">
    <citation type="submission" date="2016-10" db="EMBL/GenBank/DDBJ databases">
        <authorList>
            <person name="de Groot N.N."/>
        </authorList>
    </citation>
    <scope>NUCLEOTIDE SEQUENCE [LARGE SCALE GENOMIC DNA]</scope>
    <source>
        <strain evidence="11 12">DSM 44637</strain>
    </source>
</reference>
<dbReference type="Pfam" id="PF07730">
    <property type="entry name" value="HisKA_3"/>
    <property type="match status" value="1"/>
</dbReference>
<gene>
    <name evidence="11" type="ORF">SAMN05421854_104450</name>
</gene>
<sequence>MWETARDRLRGRLADGLARSGLTLPWWVPMGTTAFTVIGLVVAVGQRAGTALPVAIAGFLLATASTLLWVCTGRLAPSWMKALGMLAGIGLLLTYPVVPDFAPMPLIVLAGELGSIASARVAFAATGGAIAVLGAAASTVGLVGFPVYLLAVVVGMAAGFMLRWYVRALDAERGKQEAVREQAMLGERQRIAREVHDVVAHSLSITLLHVTGARHGLRTDRDIDEAVAALAEAERIGRAAMADIRRTVGLLAREPAGTRPLPGAGDIADLVAETCAAGLVADYELEGDVTAVDSTVGLGLYRIVQESLANAVKHAPGEKALVRLEIAAADARLTVRNGHNGAARDRGGSGLAGMTARADQLGARLAAGVKDGEWVVEVTVPLARGAAS</sequence>
<keyword evidence="6 11" id="KW-0418">Kinase</keyword>
<feature type="transmembrane region" description="Helical" evidence="9">
    <location>
        <begin position="51"/>
        <end position="70"/>
    </location>
</feature>
<name>A0A1I5NN55_9PSEU</name>
<comment type="catalytic activity">
    <reaction evidence="1">
        <text>ATP + protein L-histidine = ADP + protein N-phospho-L-histidine.</text>
        <dbReference type="EC" id="2.7.13.3"/>
    </reaction>
</comment>
<proteinExistence type="predicted"/>
<keyword evidence="9" id="KW-0472">Membrane</keyword>
<evidence type="ECO:0000256" key="2">
    <source>
        <dbReference type="ARBA" id="ARBA00012438"/>
    </source>
</evidence>
<evidence type="ECO:0000256" key="3">
    <source>
        <dbReference type="ARBA" id="ARBA00022553"/>
    </source>
</evidence>
<dbReference type="PANTHER" id="PTHR24421:SF10">
    <property type="entry name" value="NITRATE_NITRITE SENSOR PROTEIN NARQ"/>
    <property type="match status" value="1"/>
</dbReference>
<evidence type="ECO:0000313" key="12">
    <source>
        <dbReference type="Proteomes" id="UP000199137"/>
    </source>
</evidence>